<accession>A0A2N0QH91</accession>
<protein>
    <submittedName>
        <fullName evidence="1">Uncharacterized protein</fullName>
    </submittedName>
</protein>
<comment type="caution">
    <text evidence="1">The sequence shown here is derived from an EMBL/GenBank/DDBJ whole genome shotgun (WGS) entry which is preliminary data.</text>
</comment>
<dbReference type="VEuPathDB" id="FungiDB:RhiirA1_486398"/>
<dbReference type="Proteomes" id="UP000232688">
    <property type="component" value="Unassembled WGS sequence"/>
</dbReference>
<sequence length="52" mass="5723">NSSDLSSLQFNSDAKYAIQSTLANPISECLDVQLSESELNEICQDDENNIES</sequence>
<evidence type="ECO:0000313" key="1">
    <source>
        <dbReference type="EMBL" id="PKC50424.1"/>
    </source>
</evidence>
<reference evidence="1 2" key="2">
    <citation type="submission" date="2017-10" db="EMBL/GenBank/DDBJ databases">
        <title>Genome analyses suggest a sexual origin of heterokaryosis in a supposedly ancient asexual fungus.</title>
        <authorList>
            <person name="Corradi N."/>
            <person name="Sedzielewska K."/>
            <person name="Noel J."/>
            <person name="Charron P."/>
            <person name="Farinelli L."/>
            <person name="Marton T."/>
            <person name="Kruger M."/>
            <person name="Pelin A."/>
            <person name="Brachmann A."/>
            <person name="Corradi N."/>
        </authorList>
    </citation>
    <scope>NUCLEOTIDE SEQUENCE [LARGE SCALE GENOMIC DNA]</scope>
    <source>
        <strain evidence="1 2">A1</strain>
    </source>
</reference>
<feature type="non-terminal residue" evidence="1">
    <location>
        <position position="1"/>
    </location>
</feature>
<dbReference type="AlphaFoldDB" id="A0A2N0QH91"/>
<dbReference type="EMBL" id="LLXH01010048">
    <property type="protein sequence ID" value="PKC50424.1"/>
    <property type="molecule type" value="Genomic_DNA"/>
</dbReference>
<name>A0A2N0QH91_9GLOM</name>
<reference evidence="1 2" key="1">
    <citation type="submission" date="2017-10" db="EMBL/GenBank/DDBJ databases">
        <title>Extensive intraspecific genome diversity in a model arbuscular mycorrhizal fungus.</title>
        <authorList>
            <person name="Chen E.C.H."/>
            <person name="Morin E."/>
            <person name="Baudet D."/>
            <person name="Noel J."/>
            <person name="Ndikumana S."/>
            <person name="Charron P."/>
            <person name="St-Onge C."/>
            <person name="Giorgi J."/>
            <person name="Grigoriev I.V."/>
            <person name="Roux C."/>
            <person name="Martin F.M."/>
            <person name="Corradi N."/>
        </authorList>
    </citation>
    <scope>NUCLEOTIDE SEQUENCE [LARGE SCALE GENOMIC DNA]</scope>
    <source>
        <strain evidence="1 2">A1</strain>
    </source>
</reference>
<gene>
    <name evidence="1" type="ORF">RhiirA1_486398</name>
</gene>
<organism evidence="1 2">
    <name type="scientific">Rhizophagus irregularis</name>
    <dbReference type="NCBI Taxonomy" id="588596"/>
    <lineage>
        <taxon>Eukaryota</taxon>
        <taxon>Fungi</taxon>
        <taxon>Fungi incertae sedis</taxon>
        <taxon>Mucoromycota</taxon>
        <taxon>Glomeromycotina</taxon>
        <taxon>Glomeromycetes</taxon>
        <taxon>Glomerales</taxon>
        <taxon>Glomeraceae</taxon>
        <taxon>Rhizophagus</taxon>
    </lineage>
</organism>
<dbReference type="VEuPathDB" id="FungiDB:FUN_001077"/>
<proteinExistence type="predicted"/>
<evidence type="ECO:0000313" key="2">
    <source>
        <dbReference type="Proteomes" id="UP000232688"/>
    </source>
</evidence>